<name>A0A7G9L8P0_9FLAO</name>
<evidence type="ECO:0000259" key="3">
    <source>
        <dbReference type="Pfam" id="PF18962"/>
    </source>
</evidence>
<dbReference type="Gene3D" id="2.160.20.10">
    <property type="entry name" value="Single-stranded right-handed beta-helix, Pectin lyase-like"/>
    <property type="match status" value="1"/>
</dbReference>
<dbReference type="NCBIfam" id="TIGR04183">
    <property type="entry name" value="Por_Secre_tail"/>
    <property type="match status" value="1"/>
</dbReference>
<protein>
    <submittedName>
        <fullName evidence="4">T9SS type A sorting domain-containing protein</fullName>
    </submittedName>
</protein>
<evidence type="ECO:0000313" key="5">
    <source>
        <dbReference type="Proteomes" id="UP000515808"/>
    </source>
</evidence>
<dbReference type="EMBL" id="CP060695">
    <property type="protein sequence ID" value="QNM84989.1"/>
    <property type="molecule type" value="Genomic_DNA"/>
</dbReference>
<sequence length="586" mass="64152">MKNFYYLITFLITFSLSLNKGFSQTTVNNQTELNNAISSASAGTTIILADGTWNNLQLNINKNGTASNPITIKAQNVNQVFIEGKSNIQMGGSYIILEGFVFRNASNLDVSSDKITSLITFRASGNSCNNCTVTNIKIDSYNGTSAQNEAVFKWILLYGSYNEISHSSFIGKNGVGSIINDNRSDNLADYHKIHHNYFASRTAVGEVNDLNDQDAIRIGTSTTSLSDSFTEIYDNFFYDWEGEVEIISNKSGNNKYYNNTFRDYSGTLTLRHGNECEVFNNYFFANNRLLSGGVRVIGENHKIYNNYISGVNALKPNGSRTSTTGAINISNGRPNSALNGYYQVKNLTVVNNTFVDCDYGFRVGTKVKSDLTLAPENIILANNIMLNTSENAFDIQTNAIGTSKYEGNITQNGSWDLSNGQNNNQTVTANLLENGTDFYRISTTSPAKDASIGSYSFLVDDILGGTRTGNFDAGAEEFGANGTKLPYNVADVGVKVGFLSTNSLSISENSLFTKGITVFPIPANKGIINIKSENATIGLVEVFDMTGKSLLKQHFNSQTSQLNIDALSKGIYFIKIQESFGRFIVN</sequence>
<dbReference type="SUPFAM" id="SSF51126">
    <property type="entry name" value="Pectin lyase-like"/>
    <property type="match status" value="1"/>
</dbReference>
<organism evidence="4 5">
    <name type="scientific">Polaribacter pectinis</name>
    <dbReference type="NCBI Taxonomy" id="2738844"/>
    <lineage>
        <taxon>Bacteria</taxon>
        <taxon>Pseudomonadati</taxon>
        <taxon>Bacteroidota</taxon>
        <taxon>Flavobacteriia</taxon>
        <taxon>Flavobacteriales</taxon>
        <taxon>Flavobacteriaceae</taxon>
    </lineage>
</organism>
<dbReference type="AlphaFoldDB" id="A0A7G9L8P0"/>
<dbReference type="InterPro" id="IPR039513">
    <property type="entry name" value="PL-6"/>
</dbReference>
<evidence type="ECO:0000256" key="1">
    <source>
        <dbReference type="ARBA" id="ARBA00022729"/>
    </source>
</evidence>
<feature type="chain" id="PRO_5028886490" evidence="2">
    <location>
        <begin position="21"/>
        <end position="586"/>
    </location>
</feature>
<dbReference type="SMART" id="SM00710">
    <property type="entry name" value="PbH1"/>
    <property type="match status" value="6"/>
</dbReference>
<dbReference type="Pfam" id="PF18962">
    <property type="entry name" value="Por_Secre_tail"/>
    <property type="match status" value="1"/>
</dbReference>
<evidence type="ECO:0000256" key="2">
    <source>
        <dbReference type="SAM" id="SignalP"/>
    </source>
</evidence>
<feature type="signal peptide" evidence="2">
    <location>
        <begin position="1"/>
        <end position="20"/>
    </location>
</feature>
<dbReference type="Pfam" id="PF14592">
    <property type="entry name" value="Chondroitinas_B"/>
    <property type="match status" value="1"/>
</dbReference>
<dbReference type="Proteomes" id="UP000515808">
    <property type="component" value="Chromosome"/>
</dbReference>
<dbReference type="RefSeq" id="WP_187481908.1">
    <property type="nucleotide sequence ID" value="NZ_CP060695.1"/>
</dbReference>
<dbReference type="KEGG" id="ppec:H9W90_12415"/>
<keyword evidence="1 2" id="KW-0732">Signal</keyword>
<dbReference type="CDD" id="cd14251">
    <property type="entry name" value="PL-6"/>
    <property type="match status" value="1"/>
</dbReference>
<proteinExistence type="predicted"/>
<accession>A0A7G9L8P0</accession>
<gene>
    <name evidence="4" type="ORF">H9W90_12415</name>
</gene>
<feature type="domain" description="Secretion system C-terminal sorting" evidence="3">
    <location>
        <begin position="518"/>
        <end position="579"/>
    </location>
</feature>
<dbReference type="InterPro" id="IPR011050">
    <property type="entry name" value="Pectin_lyase_fold/virulence"/>
</dbReference>
<evidence type="ECO:0000313" key="4">
    <source>
        <dbReference type="EMBL" id="QNM84989.1"/>
    </source>
</evidence>
<dbReference type="InterPro" id="IPR026444">
    <property type="entry name" value="Secre_tail"/>
</dbReference>
<keyword evidence="5" id="KW-1185">Reference proteome</keyword>
<reference evidence="4 5" key="1">
    <citation type="submission" date="2020-08" db="EMBL/GenBank/DDBJ databases">
        <title>Polaribacter sp. L12M9 isolated from gut of the Korean scallop.</title>
        <authorList>
            <person name="Jeong Y.S."/>
        </authorList>
    </citation>
    <scope>NUCLEOTIDE SEQUENCE [LARGE SCALE GENOMIC DNA]</scope>
    <source>
        <strain evidence="4 5">L12M9</strain>
    </source>
</reference>
<dbReference type="InterPro" id="IPR012334">
    <property type="entry name" value="Pectin_lyas_fold"/>
</dbReference>
<dbReference type="InterPro" id="IPR006626">
    <property type="entry name" value="PbH1"/>
</dbReference>